<reference evidence="4" key="1">
    <citation type="journal article" date="2014" name="BMC Genomics">
        <title>Genome sequencing of two Neorhizobium galegae strains reveals a noeT gene responsible for the unusual acetylation of the nodulation factors.</title>
        <authorList>
            <person name="Osterman J."/>
            <person name="Marsh J."/>
            <person name="Laine P.K."/>
            <person name="Zeng Z."/>
            <person name="Alatalo E."/>
            <person name="Sullivan J.T."/>
            <person name="Young J.P."/>
            <person name="Thomas-Oates J."/>
            <person name="Paulin L."/>
            <person name="Lindstrom K."/>
        </authorList>
    </citation>
    <scope>NUCLEOTIDE SEQUENCE [LARGE SCALE GENOMIC DNA]</scope>
    <source>
        <strain evidence="4">HAMBI 540</strain>
    </source>
</reference>
<dbReference type="SUPFAM" id="SSF55729">
    <property type="entry name" value="Acyl-CoA N-acyltransferases (Nat)"/>
    <property type="match status" value="1"/>
</dbReference>
<dbReference type="GO" id="GO:0008080">
    <property type="term" value="F:N-acetyltransferase activity"/>
    <property type="evidence" value="ECO:0007669"/>
    <property type="project" value="InterPro"/>
</dbReference>
<dbReference type="AlphaFoldDB" id="A0A068SVM8"/>
<keyword evidence="4" id="KW-1185">Reference proteome</keyword>
<evidence type="ECO:0000259" key="2">
    <source>
        <dbReference type="PROSITE" id="PS51186"/>
    </source>
</evidence>
<organism evidence="3 4">
    <name type="scientific">Neorhizobium galegae bv. orientalis str. HAMBI 540</name>
    <dbReference type="NCBI Taxonomy" id="1028800"/>
    <lineage>
        <taxon>Bacteria</taxon>
        <taxon>Pseudomonadati</taxon>
        <taxon>Pseudomonadota</taxon>
        <taxon>Alphaproteobacteria</taxon>
        <taxon>Hyphomicrobiales</taxon>
        <taxon>Rhizobiaceae</taxon>
        <taxon>Rhizobium/Agrobacterium group</taxon>
        <taxon>Neorhizobium</taxon>
    </lineage>
</organism>
<gene>
    <name evidence="3" type="ORF">RG540_CH36590</name>
</gene>
<dbReference type="InterPro" id="IPR016181">
    <property type="entry name" value="Acyl_CoA_acyltransferase"/>
</dbReference>
<evidence type="ECO:0000256" key="1">
    <source>
        <dbReference type="ARBA" id="ARBA00022679"/>
    </source>
</evidence>
<proteinExistence type="predicted"/>
<dbReference type="InterPro" id="IPR050769">
    <property type="entry name" value="NAT_camello-type"/>
</dbReference>
<accession>A0A068SVM8</accession>
<dbReference type="HOGENOM" id="CLU_119999_1_0_5"/>
<dbReference type="PROSITE" id="PS51186">
    <property type="entry name" value="GNAT"/>
    <property type="match status" value="1"/>
</dbReference>
<feature type="domain" description="N-acetyltransferase" evidence="2">
    <location>
        <begin position="16"/>
        <end position="158"/>
    </location>
</feature>
<dbReference type="EMBL" id="HG938353">
    <property type="protein sequence ID" value="CDN49816.1"/>
    <property type="molecule type" value="Genomic_DNA"/>
</dbReference>
<dbReference type="PANTHER" id="PTHR13947:SF37">
    <property type="entry name" value="LD18367P"/>
    <property type="match status" value="1"/>
</dbReference>
<dbReference type="Gene3D" id="3.40.630.30">
    <property type="match status" value="1"/>
</dbReference>
<dbReference type="InterPro" id="IPR000182">
    <property type="entry name" value="GNAT_dom"/>
</dbReference>
<dbReference type="RefSeq" id="WP_244446585.1">
    <property type="nucleotide sequence ID" value="NZ_HG938353.1"/>
</dbReference>
<dbReference type="PATRIC" id="fig|1028800.3.peg.3711"/>
<protein>
    <submittedName>
        <fullName evidence="3">Acetyltransferase, N-acetylglutamate synthase</fullName>
    </submittedName>
</protein>
<evidence type="ECO:0000313" key="3">
    <source>
        <dbReference type="EMBL" id="CDN49816.1"/>
    </source>
</evidence>
<dbReference type="KEGG" id="ngg:RG540_CH36590"/>
<evidence type="ECO:0000313" key="4">
    <source>
        <dbReference type="Proteomes" id="UP000028181"/>
    </source>
</evidence>
<dbReference type="Pfam" id="PF00583">
    <property type="entry name" value="Acetyltransf_1"/>
    <property type="match status" value="1"/>
</dbReference>
<dbReference type="GeneID" id="24255289"/>
<keyword evidence="1 3" id="KW-0808">Transferase</keyword>
<dbReference type="eggNOG" id="COG0456">
    <property type="taxonomic scope" value="Bacteria"/>
</dbReference>
<sequence>MKDMRPADIAALDIGVVIAPLGNPLGGDIVMLAETARQEGYNHILRIAEEWSAGINRFERRGESLLGAHDQGRLIAVGGMTVEPSRADWLRMRRFYVSRRYRGRGIGRRLAEHLLEHARSFTPVVTVHAGSDDASRFWQAIGFLPLTGESYTHTLRLT</sequence>
<dbReference type="Proteomes" id="UP000028181">
    <property type="component" value="Chromosome I"/>
</dbReference>
<dbReference type="PANTHER" id="PTHR13947">
    <property type="entry name" value="GNAT FAMILY N-ACETYLTRANSFERASE"/>
    <property type="match status" value="1"/>
</dbReference>
<name>A0A068SVM8_NEOGA</name>